<accession>A0A4Y8KPB3</accession>
<feature type="transmembrane region" description="Helical" evidence="7">
    <location>
        <begin position="85"/>
        <end position="106"/>
    </location>
</feature>
<evidence type="ECO:0000256" key="6">
    <source>
        <dbReference type="ARBA" id="ARBA00023136"/>
    </source>
</evidence>
<gene>
    <name evidence="9" type="ORF">E3T53_14160</name>
</gene>
<keyword evidence="3" id="KW-1003">Cell membrane</keyword>
<dbReference type="GO" id="GO:0022857">
    <property type="term" value="F:transmembrane transporter activity"/>
    <property type="evidence" value="ECO:0007669"/>
    <property type="project" value="InterPro"/>
</dbReference>
<dbReference type="AlphaFoldDB" id="A0A4Y8KPB3"/>
<keyword evidence="2" id="KW-0813">Transport</keyword>
<feature type="domain" description="Major facilitator superfamily (MFS) profile" evidence="8">
    <location>
        <begin position="1"/>
        <end position="380"/>
    </location>
</feature>
<dbReference type="Gene3D" id="1.20.1250.20">
    <property type="entry name" value="MFS general substrate transporter like domains"/>
    <property type="match status" value="1"/>
</dbReference>
<dbReference type="RefSeq" id="WP_134171466.1">
    <property type="nucleotide sequence ID" value="NZ_SODI01000001.1"/>
</dbReference>
<dbReference type="Pfam" id="PF07690">
    <property type="entry name" value="MFS_1"/>
    <property type="match status" value="1"/>
</dbReference>
<evidence type="ECO:0000256" key="4">
    <source>
        <dbReference type="ARBA" id="ARBA00022692"/>
    </source>
</evidence>
<dbReference type="InterPro" id="IPR005829">
    <property type="entry name" value="Sugar_transporter_CS"/>
</dbReference>
<dbReference type="PROSITE" id="PS50850">
    <property type="entry name" value="MFS"/>
    <property type="match status" value="1"/>
</dbReference>
<evidence type="ECO:0000313" key="9">
    <source>
        <dbReference type="EMBL" id="TFD76231.1"/>
    </source>
</evidence>
<proteinExistence type="predicted"/>
<evidence type="ECO:0000313" key="10">
    <source>
        <dbReference type="Proteomes" id="UP000298218"/>
    </source>
</evidence>
<feature type="transmembrane region" description="Helical" evidence="7">
    <location>
        <begin position="290"/>
        <end position="312"/>
    </location>
</feature>
<feature type="transmembrane region" description="Helical" evidence="7">
    <location>
        <begin position="29"/>
        <end position="47"/>
    </location>
</feature>
<evidence type="ECO:0000256" key="7">
    <source>
        <dbReference type="SAM" id="Phobius"/>
    </source>
</evidence>
<evidence type="ECO:0000256" key="1">
    <source>
        <dbReference type="ARBA" id="ARBA00004651"/>
    </source>
</evidence>
<comment type="subcellular location">
    <subcellularLocation>
        <location evidence="1">Cell membrane</location>
        <topology evidence="1">Multi-pass membrane protein</topology>
    </subcellularLocation>
</comment>
<keyword evidence="10" id="KW-1185">Reference proteome</keyword>
<feature type="transmembrane region" description="Helical" evidence="7">
    <location>
        <begin position="149"/>
        <end position="166"/>
    </location>
</feature>
<feature type="transmembrane region" description="Helical" evidence="7">
    <location>
        <begin position="122"/>
        <end position="143"/>
    </location>
</feature>
<dbReference type="PROSITE" id="PS00216">
    <property type="entry name" value="SUGAR_TRANSPORT_1"/>
    <property type="match status" value="1"/>
</dbReference>
<name>A0A4Y8KPB3_9MICO</name>
<protein>
    <submittedName>
        <fullName evidence="9">MFS transporter</fullName>
    </submittedName>
</protein>
<dbReference type="GO" id="GO:0005886">
    <property type="term" value="C:plasma membrane"/>
    <property type="evidence" value="ECO:0007669"/>
    <property type="project" value="UniProtKB-SubCell"/>
</dbReference>
<keyword evidence="5 7" id="KW-1133">Transmembrane helix</keyword>
<dbReference type="InterPro" id="IPR011701">
    <property type="entry name" value="MFS"/>
</dbReference>
<feature type="transmembrane region" description="Helical" evidence="7">
    <location>
        <begin position="59"/>
        <end position="79"/>
    </location>
</feature>
<reference evidence="9 10" key="1">
    <citation type="submission" date="2019-03" db="EMBL/GenBank/DDBJ databases">
        <title>Genomics of glacier-inhabiting Cryobacterium strains.</title>
        <authorList>
            <person name="Liu Q."/>
            <person name="Xin Y.-H."/>
        </authorList>
    </citation>
    <scope>NUCLEOTIDE SEQUENCE [LARGE SCALE GENOMIC DNA]</scope>
    <source>
        <strain evidence="9 10">CGMCC 1.4292</strain>
    </source>
</reference>
<sequence length="388" mass="39322">MFAVGYGANQFVPLLMVYRRTLGLSDAEATAVFGVYALGLIPGLIVGGQASDRYGRRRLMVVFAALSVLATAVLISGQWGIEGLYAGRFLTGVVSGTVFSIGTAWVKELSEGAAPGAGARRAALALTAGFAIGPLVAGFLAQWAPAPQVLSYLVHLVLAGVALVLLPRAPETRLTGVVPVRRMRLLTASAADPRFRGVVVPMAPWVFGSVTMVFTTLPAHAVPPGGVLGVAFPGVLAAVALAAGAAVQTWGRRLHVAAKRRGGAGAAALGLGGVAAGSLAAAFAAARPSLLAATVAALLLGVGYGVCLIVGLDEVEQLAAPNELGAVVALYYSLAYAGLAIPYLLALAAPHIGYPNALLITTGAAVLTLIVVHVNGRSQARARSAGRE</sequence>
<feature type="transmembrane region" description="Helical" evidence="7">
    <location>
        <begin position="227"/>
        <end position="250"/>
    </location>
</feature>
<feature type="transmembrane region" description="Helical" evidence="7">
    <location>
        <begin position="262"/>
        <end position="284"/>
    </location>
</feature>
<dbReference type="InterPro" id="IPR050171">
    <property type="entry name" value="MFS_Transporters"/>
</dbReference>
<dbReference type="InterPro" id="IPR036259">
    <property type="entry name" value="MFS_trans_sf"/>
</dbReference>
<dbReference type="PANTHER" id="PTHR23517:SF3">
    <property type="entry name" value="INTEGRAL MEMBRANE TRANSPORT PROTEIN"/>
    <property type="match status" value="1"/>
</dbReference>
<feature type="transmembrane region" description="Helical" evidence="7">
    <location>
        <begin position="324"/>
        <end position="346"/>
    </location>
</feature>
<organism evidence="9 10">
    <name type="scientific">Cryobacterium psychrophilum</name>
    <dbReference type="NCBI Taxonomy" id="41988"/>
    <lineage>
        <taxon>Bacteria</taxon>
        <taxon>Bacillati</taxon>
        <taxon>Actinomycetota</taxon>
        <taxon>Actinomycetes</taxon>
        <taxon>Micrococcales</taxon>
        <taxon>Microbacteriaceae</taxon>
        <taxon>Cryobacterium</taxon>
    </lineage>
</organism>
<dbReference type="OrthoDB" id="5242249at2"/>
<dbReference type="SUPFAM" id="SSF103473">
    <property type="entry name" value="MFS general substrate transporter"/>
    <property type="match status" value="1"/>
</dbReference>
<evidence type="ECO:0000256" key="5">
    <source>
        <dbReference type="ARBA" id="ARBA00022989"/>
    </source>
</evidence>
<comment type="caution">
    <text evidence="9">The sequence shown here is derived from an EMBL/GenBank/DDBJ whole genome shotgun (WGS) entry which is preliminary data.</text>
</comment>
<evidence type="ECO:0000256" key="3">
    <source>
        <dbReference type="ARBA" id="ARBA00022475"/>
    </source>
</evidence>
<evidence type="ECO:0000259" key="8">
    <source>
        <dbReference type="PROSITE" id="PS50850"/>
    </source>
</evidence>
<evidence type="ECO:0000256" key="2">
    <source>
        <dbReference type="ARBA" id="ARBA00022448"/>
    </source>
</evidence>
<dbReference type="Proteomes" id="UP000298218">
    <property type="component" value="Unassembled WGS sequence"/>
</dbReference>
<keyword evidence="6 7" id="KW-0472">Membrane</keyword>
<feature type="transmembrane region" description="Helical" evidence="7">
    <location>
        <begin position="202"/>
        <end position="221"/>
    </location>
</feature>
<dbReference type="PANTHER" id="PTHR23517">
    <property type="entry name" value="RESISTANCE PROTEIN MDTM, PUTATIVE-RELATED-RELATED"/>
    <property type="match status" value="1"/>
</dbReference>
<dbReference type="InterPro" id="IPR020846">
    <property type="entry name" value="MFS_dom"/>
</dbReference>
<feature type="transmembrane region" description="Helical" evidence="7">
    <location>
        <begin position="352"/>
        <end position="374"/>
    </location>
</feature>
<keyword evidence="4 7" id="KW-0812">Transmembrane</keyword>
<dbReference type="EMBL" id="SOHQ01000039">
    <property type="protein sequence ID" value="TFD76231.1"/>
    <property type="molecule type" value="Genomic_DNA"/>
</dbReference>